<feature type="region of interest" description="Disordered" evidence="2">
    <location>
        <begin position="113"/>
        <end position="135"/>
    </location>
</feature>
<feature type="compositionally biased region" description="Basic residues" evidence="2">
    <location>
        <begin position="165"/>
        <end position="175"/>
    </location>
</feature>
<feature type="region of interest" description="Disordered" evidence="2">
    <location>
        <begin position="450"/>
        <end position="480"/>
    </location>
</feature>
<evidence type="ECO:0000256" key="2">
    <source>
        <dbReference type="SAM" id="MobiDB-lite"/>
    </source>
</evidence>
<dbReference type="GO" id="GO:0003676">
    <property type="term" value="F:nucleic acid binding"/>
    <property type="evidence" value="ECO:0007669"/>
    <property type="project" value="InterPro"/>
</dbReference>
<protein>
    <recommendedName>
        <fullName evidence="3">CCHC-type domain-containing protein</fullName>
    </recommendedName>
</protein>
<evidence type="ECO:0000256" key="1">
    <source>
        <dbReference type="SAM" id="Coils"/>
    </source>
</evidence>
<dbReference type="InterPro" id="IPR036875">
    <property type="entry name" value="Znf_CCHC_sf"/>
</dbReference>
<keyword evidence="5" id="KW-1185">Reference proteome</keyword>
<dbReference type="Gene3D" id="4.10.60.10">
    <property type="entry name" value="Zinc finger, CCHC-type"/>
    <property type="match status" value="1"/>
</dbReference>
<feature type="non-terminal residue" evidence="4">
    <location>
        <position position="709"/>
    </location>
</feature>
<feature type="region of interest" description="Disordered" evidence="2">
    <location>
        <begin position="538"/>
        <end position="559"/>
    </location>
</feature>
<name>A0A6H5HE92_9HEMI</name>
<dbReference type="Proteomes" id="UP000479000">
    <property type="component" value="Unassembled WGS sequence"/>
</dbReference>
<feature type="domain" description="CCHC-type" evidence="3">
    <location>
        <begin position="408"/>
        <end position="424"/>
    </location>
</feature>
<dbReference type="AlphaFoldDB" id="A0A6H5HE92"/>
<dbReference type="InterPro" id="IPR001878">
    <property type="entry name" value="Znf_CCHC"/>
</dbReference>
<proteinExistence type="predicted"/>
<accession>A0A6H5HE92</accession>
<dbReference type="SUPFAM" id="SSF57756">
    <property type="entry name" value="Retrovirus zinc finger-like domains"/>
    <property type="match status" value="1"/>
</dbReference>
<dbReference type="EMBL" id="CADCXU010030029">
    <property type="protein sequence ID" value="CAB0016151.1"/>
    <property type="molecule type" value="Genomic_DNA"/>
</dbReference>
<feature type="region of interest" description="Disordered" evidence="2">
    <location>
        <begin position="161"/>
        <end position="180"/>
    </location>
</feature>
<reference evidence="4 5" key="1">
    <citation type="submission" date="2020-02" db="EMBL/GenBank/DDBJ databases">
        <authorList>
            <person name="Ferguson B K."/>
        </authorList>
    </citation>
    <scope>NUCLEOTIDE SEQUENCE [LARGE SCALE GENOMIC DNA]</scope>
</reference>
<evidence type="ECO:0000313" key="5">
    <source>
        <dbReference type="Proteomes" id="UP000479000"/>
    </source>
</evidence>
<dbReference type="Pfam" id="PF00098">
    <property type="entry name" value="zf-CCHC"/>
    <property type="match status" value="1"/>
</dbReference>
<dbReference type="GO" id="GO:0008270">
    <property type="term" value="F:zinc ion binding"/>
    <property type="evidence" value="ECO:0007669"/>
    <property type="project" value="InterPro"/>
</dbReference>
<gene>
    <name evidence="4" type="ORF">NTEN_LOCUS20434</name>
</gene>
<feature type="coiled-coil region" evidence="1">
    <location>
        <begin position="41"/>
        <end position="72"/>
    </location>
</feature>
<sequence length="709" mass="80803">MDQDVDGQMDTNLVHHEAIRREREIRTELMGVLHYNMRIYKEELDATLQAWKSEMEAKIKQLKEDCDKRVNAFLATMDGAIADFGFEQCQALRDLIRNQPGPDILIPELVKTTPDQDAGNDKTTSHGHGTPDVDDTAIEASESCGTTRIWNIERKIPSTSQSRTVIRRSQPRPRFQKGDNKLTNDNEFSLWIARIRHELLAWDCLFLIDNKVEPTEEYDEKDRTLMSSAVTSYLLSNLEERHQRLVRNAKTPADILTQLERLCEPISNYSEHHYRDLLYKLRFDPTKQTVLTFLTEFENLVEKISKCPDSVLTDHQVKYHLLLSVSEACPAIKDVELRTPQPGHTVQQLKDMLLLEEQRLSALNKRAQATEPEKAMYFKGRGGKTQRRVFKMRDSHVKSTAGNRQQEQCKTCGNHGHTAETCFRRGRKCFNCGSFDGHLSRDCPSKETFYTRRNRQAKSNASQKRETPKKAKSSKGTRMPLKEAMKLSKLRTKAGHARLAMTLDPTEENTTEDERMCWVQDMESDDASDGAALYAARRVHDSDSDDDAENQSSSTDVAYRVDKIHSADPELFDSANPTDEGLLPQDHVVEPQPSTSSAGTSVEKMIGQSEQFEFYEVAPATNSDAGRFIGETDQFELFDDSHSQDALLFGPDFARDSKEPETYWEAIFCKDKIQWIGAITSEFDALTECETWDIVPRSQVPKNVKPISS</sequence>
<evidence type="ECO:0000259" key="3">
    <source>
        <dbReference type="SMART" id="SM00343"/>
    </source>
</evidence>
<evidence type="ECO:0000313" key="4">
    <source>
        <dbReference type="EMBL" id="CAB0016151.1"/>
    </source>
</evidence>
<keyword evidence="1" id="KW-0175">Coiled coil</keyword>
<feature type="domain" description="CCHC-type" evidence="3">
    <location>
        <begin position="428"/>
        <end position="445"/>
    </location>
</feature>
<organism evidence="4 5">
    <name type="scientific">Nesidiocoris tenuis</name>
    <dbReference type="NCBI Taxonomy" id="355587"/>
    <lineage>
        <taxon>Eukaryota</taxon>
        <taxon>Metazoa</taxon>
        <taxon>Ecdysozoa</taxon>
        <taxon>Arthropoda</taxon>
        <taxon>Hexapoda</taxon>
        <taxon>Insecta</taxon>
        <taxon>Pterygota</taxon>
        <taxon>Neoptera</taxon>
        <taxon>Paraneoptera</taxon>
        <taxon>Hemiptera</taxon>
        <taxon>Heteroptera</taxon>
        <taxon>Panheteroptera</taxon>
        <taxon>Cimicomorpha</taxon>
        <taxon>Miridae</taxon>
        <taxon>Dicyphina</taxon>
        <taxon>Nesidiocoris</taxon>
    </lineage>
</organism>
<dbReference type="OrthoDB" id="3863715at2759"/>
<dbReference type="SMART" id="SM00343">
    <property type="entry name" value="ZnF_C2HC"/>
    <property type="match status" value="2"/>
</dbReference>